<comment type="caution">
    <text evidence="7">Lacks conserved residue(s) required for the propagation of feature annotation.</text>
</comment>
<dbReference type="NCBIfam" id="TIGR00552">
    <property type="entry name" value="nadE"/>
    <property type="match status" value="1"/>
</dbReference>
<dbReference type="GO" id="GO:0009435">
    <property type="term" value="P:NAD+ biosynthetic process"/>
    <property type="evidence" value="ECO:0007669"/>
    <property type="project" value="UniProtKB-UniRule"/>
</dbReference>
<dbReference type="GO" id="GO:0005524">
    <property type="term" value="F:ATP binding"/>
    <property type="evidence" value="ECO:0007669"/>
    <property type="project" value="UniProtKB-UniRule"/>
</dbReference>
<proteinExistence type="inferred from homology"/>
<dbReference type="FunFam" id="3.40.50.620:FF:000106">
    <property type="entry name" value="Glutamine-dependent NAD(+) synthetase"/>
    <property type="match status" value="1"/>
</dbReference>
<evidence type="ECO:0000313" key="12">
    <source>
        <dbReference type="Proteomes" id="UP000242869"/>
    </source>
</evidence>
<evidence type="ECO:0000256" key="9">
    <source>
        <dbReference type="RuleBase" id="RU003811"/>
    </source>
</evidence>
<evidence type="ECO:0000256" key="7">
    <source>
        <dbReference type="HAMAP-Rule" id="MF_02090"/>
    </source>
</evidence>
<dbReference type="UniPathway" id="UPA00253">
    <property type="reaction ID" value="UER00334"/>
</dbReference>
<dbReference type="GO" id="GO:0005737">
    <property type="term" value="C:cytoplasm"/>
    <property type="evidence" value="ECO:0007669"/>
    <property type="project" value="InterPro"/>
</dbReference>
<evidence type="ECO:0000256" key="6">
    <source>
        <dbReference type="ARBA" id="ARBA00023027"/>
    </source>
</evidence>
<dbReference type="InterPro" id="IPR036526">
    <property type="entry name" value="C-N_Hydrolase_sf"/>
</dbReference>
<feature type="binding site" evidence="7">
    <location>
        <position position="456"/>
    </location>
    <ligand>
        <name>deamido-NAD(+)</name>
        <dbReference type="ChEBI" id="CHEBI:58437"/>
        <note>ligand shared between two neighboring subunits</note>
    </ligand>
</feature>
<feature type="domain" description="CN hydrolase" evidence="10">
    <location>
        <begin position="4"/>
        <end position="257"/>
    </location>
</feature>
<dbReference type="NCBIfam" id="NF010588">
    <property type="entry name" value="PRK13981.1"/>
    <property type="match status" value="1"/>
</dbReference>
<dbReference type="AlphaFoldDB" id="A0A1I5D7S7"/>
<dbReference type="Proteomes" id="UP000242869">
    <property type="component" value="Unassembled WGS sequence"/>
</dbReference>
<feature type="binding site" evidence="7">
    <location>
        <position position="187"/>
    </location>
    <ligand>
        <name>L-glutamine</name>
        <dbReference type="ChEBI" id="CHEBI:58359"/>
    </ligand>
</feature>
<feature type="binding site" evidence="7">
    <location>
        <position position="608"/>
    </location>
    <ligand>
        <name>deamido-NAD(+)</name>
        <dbReference type="ChEBI" id="CHEBI:58437"/>
        <note>ligand shared between two neighboring subunits</note>
    </ligand>
</feature>
<feature type="active site" description="Proton acceptor; for glutaminase activity" evidence="7">
    <location>
        <position position="44"/>
    </location>
</feature>
<dbReference type="Gene3D" id="3.60.110.10">
    <property type="entry name" value="Carbon-nitrogen hydrolase"/>
    <property type="match status" value="1"/>
</dbReference>
<comment type="catalytic activity">
    <reaction evidence="7 8">
        <text>deamido-NAD(+) + L-glutamine + ATP + H2O = L-glutamate + AMP + diphosphate + NAD(+) + H(+)</text>
        <dbReference type="Rhea" id="RHEA:24384"/>
        <dbReference type="ChEBI" id="CHEBI:15377"/>
        <dbReference type="ChEBI" id="CHEBI:15378"/>
        <dbReference type="ChEBI" id="CHEBI:29985"/>
        <dbReference type="ChEBI" id="CHEBI:30616"/>
        <dbReference type="ChEBI" id="CHEBI:33019"/>
        <dbReference type="ChEBI" id="CHEBI:57540"/>
        <dbReference type="ChEBI" id="CHEBI:58359"/>
        <dbReference type="ChEBI" id="CHEBI:58437"/>
        <dbReference type="ChEBI" id="CHEBI:456215"/>
        <dbReference type="EC" id="6.3.5.1"/>
    </reaction>
</comment>
<dbReference type="Pfam" id="PF00795">
    <property type="entry name" value="CN_hydrolase"/>
    <property type="match status" value="1"/>
</dbReference>
<feature type="binding site" evidence="7">
    <location>
        <position position="480"/>
    </location>
    <ligand>
        <name>ATP</name>
        <dbReference type="ChEBI" id="CHEBI:30616"/>
    </ligand>
</feature>
<keyword evidence="12" id="KW-1185">Reference proteome</keyword>
<sequence>MNPLRITLAQINPTIGDIEGNIALMRRATEQAQNETAQLVVFPELSLTGYYPGDLLDEPDFLRQIERGLAQLLALTRDTPGLHWVIGAPTQHEGPGKRLQNSLLVLADGEIVLDYAKQLLPTYNIFDERRHFEPGPDVARVLRIGDTRIGFMICEDGWNDEGRDYAVNPFDRLADAAPDLVISINASPSNLGKREVRHRLLAAASRRHKLPLVYVNQIGGHDQLVYDGASFTVTPDHGVVFEAPQFAESVTTLQFDGRDFLDANNAPLPAPQGNRTMCLLGTPYANHSVFSPSPSTGEGWGEGETGQTCTVLDTSPPLPYPSPARGEGKTEVVQSPWSAPSSGLPVMEFYRRQIVLGLRDYARRCGFKRAVVGSSGGIDSALTLALASEALGADNVAAITLPSKFSSAGSVDDSKTLCDNLGVKLIEHPIRDLVASYGAGFETAFGTPLQGLPLENLQARIRGTILMEYSNAFGHLLLTTGNKSELSVGYCTLYGDTNGGLGLIGDLYKTEVFELCRHLNAEAGRELIPRAIIDKEPSAELAPGQRDTDSLPPYPVLDVILKQLIEGERLAEAERAEVEQSFKELAATADGQALIARIRNMIARNEYKRRQAPPILRLRGRAFGHGRQMPIAASYRFWRQS</sequence>
<evidence type="ECO:0000256" key="3">
    <source>
        <dbReference type="ARBA" id="ARBA00022598"/>
    </source>
</evidence>
<name>A0A1I5D7S7_9NEIS</name>
<accession>A0A1I5D7S7</accession>
<dbReference type="Gene3D" id="3.40.50.620">
    <property type="entry name" value="HUPs"/>
    <property type="match status" value="1"/>
</dbReference>
<dbReference type="CDD" id="cd07570">
    <property type="entry name" value="GAT_Gln-NAD-synth"/>
    <property type="match status" value="1"/>
</dbReference>
<evidence type="ECO:0000313" key="11">
    <source>
        <dbReference type="EMBL" id="SFN94891.1"/>
    </source>
</evidence>
<reference evidence="12" key="1">
    <citation type="submission" date="2016-10" db="EMBL/GenBank/DDBJ databases">
        <authorList>
            <person name="Varghese N."/>
            <person name="Submissions S."/>
        </authorList>
    </citation>
    <scope>NUCLEOTIDE SEQUENCE [LARGE SCALE GENOMIC DNA]</scope>
    <source>
        <strain evidence="12">DSM 6150</strain>
    </source>
</reference>
<organism evidence="11 12">
    <name type="scientific">Formivibrio citricus</name>
    <dbReference type="NCBI Taxonomy" id="83765"/>
    <lineage>
        <taxon>Bacteria</taxon>
        <taxon>Pseudomonadati</taxon>
        <taxon>Pseudomonadota</taxon>
        <taxon>Betaproteobacteria</taxon>
        <taxon>Neisseriales</taxon>
        <taxon>Chitinibacteraceae</taxon>
        <taxon>Formivibrio</taxon>
    </lineage>
</organism>
<dbReference type="PANTHER" id="PTHR23090:SF9">
    <property type="entry name" value="GLUTAMINE-DEPENDENT NAD(+) SYNTHETASE"/>
    <property type="match status" value="1"/>
</dbReference>
<keyword evidence="4 7" id="KW-0547">Nucleotide-binding</keyword>
<comment type="function">
    <text evidence="7">Catalyzes the ATP-dependent amidation of deamido-NAD to form NAD. Uses L-glutamine as a nitrogen source.</text>
</comment>
<dbReference type="EC" id="6.3.5.1" evidence="7 8"/>
<comment type="similarity">
    <text evidence="2 7 8">In the C-terminal section; belongs to the NAD synthetase family.</text>
</comment>
<keyword evidence="3 7" id="KW-0436">Ligase</keyword>
<evidence type="ECO:0000256" key="1">
    <source>
        <dbReference type="ARBA" id="ARBA00005188"/>
    </source>
</evidence>
<keyword evidence="6 7" id="KW-0520">NAD</keyword>
<dbReference type="PROSITE" id="PS50263">
    <property type="entry name" value="CN_HYDROLASE"/>
    <property type="match status" value="1"/>
</dbReference>
<dbReference type="HAMAP" id="MF_02090">
    <property type="entry name" value="NadE_glutamine_dep"/>
    <property type="match status" value="1"/>
</dbReference>
<dbReference type="InterPro" id="IPR003010">
    <property type="entry name" value="C-N_Hydrolase"/>
</dbReference>
<dbReference type="GO" id="GO:0008795">
    <property type="term" value="F:NAD+ synthase activity"/>
    <property type="evidence" value="ECO:0007669"/>
    <property type="project" value="UniProtKB-UniRule"/>
</dbReference>
<dbReference type="GO" id="GO:0003952">
    <property type="term" value="F:NAD+ synthase (glutamine-hydrolyzing) activity"/>
    <property type="evidence" value="ECO:0007669"/>
    <property type="project" value="UniProtKB-UniRule"/>
</dbReference>
<dbReference type="Pfam" id="PF02540">
    <property type="entry name" value="NAD_synthase"/>
    <property type="match status" value="1"/>
</dbReference>
<dbReference type="GO" id="GO:0004359">
    <property type="term" value="F:glutaminase activity"/>
    <property type="evidence" value="ECO:0007669"/>
    <property type="project" value="InterPro"/>
</dbReference>
<feature type="binding site" evidence="7">
    <location>
        <begin position="373"/>
        <end position="380"/>
    </location>
    <ligand>
        <name>ATP</name>
        <dbReference type="ChEBI" id="CHEBI:30616"/>
    </ligand>
</feature>
<dbReference type="SUPFAM" id="SSF52402">
    <property type="entry name" value="Adenine nucleotide alpha hydrolases-like"/>
    <property type="match status" value="1"/>
</dbReference>
<feature type="active site" description="Nucleophile; for glutaminase activity" evidence="7">
    <location>
        <position position="154"/>
    </location>
</feature>
<feature type="binding site" evidence="7">
    <location>
        <position position="123"/>
    </location>
    <ligand>
        <name>L-glutamine</name>
        <dbReference type="ChEBI" id="CHEBI:58359"/>
    </ligand>
</feature>
<evidence type="ECO:0000256" key="8">
    <source>
        <dbReference type="PIRNR" id="PIRNR006630"/>
    </source>
</evidence>
<dbReference type="PANTHER" id="PTHR23090">
    <property type="entry name" value="NH 3 /GLUTAMINE-DEPENDENT NAD + SYNTHETASE"/>
    <property type="match status" value="1"/>
</dbReference>
<comment type="pathway">
    <text evidence="1 7 8">Cofactor biosynthesis; NAD(+) biosynthesis; NAD(+) from deamido-NAD(+) (L-Gln route): step 1/1.</text>
</comment>
<dbReference type="PIRSF" id="PIRSF006630">
    <property type="entry name" value="NADS_GAT"/>
    <property type="match status" value="1"/>
</dbReference>
<evidence type="ECO:0000256" key="2">
    <source>
        <dbReference type="ARBA" id="ARBA00007145"/>
    </source>
</evidence>
<dbReference type="STRING" id="83765.SAMN05660284_02589"/>
<feature type="active site" description="For glutaminase activity" evidence="7">
    <location>
        <position position="117"/>
    </location>
</feature>
<dbReference type="InterPro" id="IPR014729">
    <property type="entry name" value="Rossmann-like_a/b/a_fold"/>
</dbReference>
<comment type="similarity">
    <text evidence="9">Belongs to the NAD synthetase family.</text>
</comment>
<dbReference type="InterPro" id="IPR022310">
    <property type="entry name" value="NAD/GMP_synthase"/>
</dbReference>
<dbReference type="SUPFAM" id="SSF56317">
    <property type="entry name" value="Carbon-nitrogen hydrolase"/>
    <property type="match status" value="1"/>
</dbReference>
<dbReference type="OrthoDB" id="3266517at2"/>
<dbReference type="CDD" id="cd00553">
    <property type="entry name" value="NAD_synthase"/>
    <property type="match status" value="1"/>
</dbReference>
<evidence type="ECO:0000256" key="4">
    <source>
        <dbReference type="ARBA" id="ARBA00022741"/>
    </source>
</evidence>
<gene>
    <name evidence="7" type="primary">nadE</name>
    <name evidence="11" type="ORF">SAMN05660284_02589</name>
</gene>
<dbReference type="InterPro" id="IPR014445">
    <property type="entry name" value="Gln-dep_NAD_synthase"/>
</dbReference>
<feature type="binding site" evidence="7">
    <location>
        <position position="485"/>
    </location>
    <ligand>
        <name>deamido-NAD(+)</name>
        <dbReference type="ChEBI" id="CHEBI:58437"/>
        <note>ligand shared between two neighboring subunits</note>
    </ligand>
</feature>
<evidence type="ECO:0000256" key="5">
    <source>
        <dbReference type="ARBA" id="ARBA00022840"/>
    </source>
</evidence>
<evidence type="ECO:0000259" key="10">
    <source>
        <dbReference type="PROSITE" id="PS50263"/>
    </source>
</evidence>
<dbReference type="InterPro" id="IPR003694">
    <property type="entry name" value="NAD_synthase"/>
</dbReference>
<keyword evidence="5 7" id="KW-0067">ATP-binding</keyword>
<feature type="binding site" evidence="7">
    <location>
        <position position="193"/>
    </location>
    <ligand>
        <name>L-glutamine</name>
        <dbReference type="ChEBI" id="CHEBI:58359"/>
    </ligand>
</feature>
<protein>
    <recommendedName>
        <fullName evidence="7 8">Glutamine-dependent NAD(+) synthetase</fullName>
        <ecNumber evidence="7 8">6.3.5.1</ecNumber>
    </recommendedName>
    <alternativeName>
        <fullName evidence="7 8">NAD(+) synthase [glutamine-hydrolyzing]</fullName>
    </alternativeName>
</protein>
<dbReference type="RefSeq" id="WP_091197494.1">
    <property type="nucleotide sequence ID" value="NZ_FOVE01000023.1"/>
</dbReference>
<dbReference type="EMBL" id="FOVE01000023">
    <property type="protein sequence ID" value="SFN94891.1"/>
    <property type="molecule type" value="Genomic_DNA"/>
</dbReference>